<gene>
    <name evidence="2" type="ORF">QYF61_005314</name>
</gene>
<dbReference type="Proteomes" id="UP001333110">
    <property type="component" value="Unassembled WGS sequence"/>
</dbReference>
<feature type="non-terminal residue" evidence="2">
    <location>
        <position position="282"/>
    </location>
</feature>
<keyword evidence="3" id="KW-1185">Reference proteome</keyword>
<name>A0AAN7NHQ5_MYCAM</name>
<accession>A0AAN7NHQ5</accession>
<evidence type="ECO:0000313" key="3">
    <source>
        <dbReference type="Proteomes" id="UP001333110"/>
    </source>
</evidence>
<reference evidence="2 3" key="1">
    <citation type="journal article" date="2023" name="J. Hered.">
        <title>Chromosome-level genome of the wood stork (Mycteria americana) provides insight into avian chromosome evolution.</title>
        <authorList>
            <person name="Flamio R. Jr."/>
            <person name="Ramstad K.M."/>
        </authorList>
    </citation>
    <scope>NUCLEOTIDE SEQUENCE [LARGE SCALE GENOMIC DNA]</scope>
    <source>
        <strain evidence="2">JAX WOST 10</strain>
    </source>
</reference>
<proteinExistence type="predicted"/>
<organism evidence="2 3">
    <name type="scientific">Mycteria americana</name>
    <name type="common">Wood stork</name>
    <dbReference type="NCBI Taxonomy" id="33587"/>
    <lineage>
        <taxon>Eukaryota</taxon>
        <taxon>Metazoa</taxon>
        <taxon>Chordata</taxon>
        <taxon>Craniata</taxon>
        <taxon>Vertebrata</taxon>
        <taxon>Euteleostomi</taxon>
        <taxon>Archelosauria</taxon>
        <taxon>Archosauria</taxon>
        <taxon>Dinosauria</taxon>
        <taxon>Saurischia</taxon>
        <taxon>Theropoda</taxon>
        <taxon>Coelurosauria</taxon>
        <taxon>Aves</taxon>
        <taxon>Neognathae</taxon>
        <taxon>Neoaves</taxon>
        <taxon>Aequornithes</taxon>
        <taxon>Ciconiiformes</taxon>
        <taxon>Ciconiidae</taxon>
        <taxon>Mycteria</taxon>
    </lineage>
</organism>
<evidence type="ECO:0000256" key="1">
    <source>
        <dbReference type="SAM" id="MobiDB-lite"/>
    </source>
</evidence>
<evidence type="ECO:0000313" key="2">
    <source>
        <dbReference type="EMBL" id="KAK4811746.1"/>
    </source>
</evidence>
<feature type="region of interest" description="Disordered" evidence="1">
    <location>
        <begin position="1"/>
        <end position="28"/>
    </location>
</feature>
<sequence>MSVSIAPSTNWRKKSQAQQTSWPRLGSRGGMQLSASQAAGIAWGRLLKLEQVKAASLPVEGVLWLRSSTEVKELWEEGDLEHVKKMVKGLEHKSYEEWLSELGLFSLEKRRFRGDLIALYNYLKGRCNEVGVSPFSQVTSHRTRGNGLKLRQGRFRLDIRKNFFTKRVVKHWNRLPREVVDIHYMTYRIHCPVLGSTTQEIQEQSGLSSAESHQGEETSEGPEALQYLQCLAVFQFLQEGYLLHGARLFTLVRGRRMRDTEHSFSLIPEATMAKNNSGKKVR</sequence>
<feature type="compositionally biased region" description="Polar residues" evidence="1">
    <location>
        <begin position="1"/>
        <end position="22"/>
    </location>
</feature>
<comment type="caution">
    <text evidence="2">The sequence shown here is derived from an EMBL/GenBank/DDBJ whole genome shotgun (WGS) entry which is preliminary data.</text>
</comment>
<dbReference type="EMBL" id="JAUNZN010000016">
    <property type="protein sequence ID" value="KAK4811746.1"/>
    <property type="molecule type" value="Genomic_DNA"/>
</dbReference>
<dbReference type="AlphaFoldDB" id="A0AAN7NHQ5"/>
<protein>
    <submittedName>
        <fullName evidence="2">Uncharacterized protein</fullName>
    </submittedName>
</protein>